<dbReference type="Proteomes" id="UP001500621">
    <property type="component" value="Unassembled WGS sequence"/>
</dbReference>
<dbReference type="PANTHER" id="PTHR42877">
    <property type="entry name" value="L-ORNITHINE N(5)-MONOOXYGENASE-RELATED"/>
    <property type="match status" value="1"/>
</dbReference>
<dbReference type="InterPro" id="IPR036188">
    <property type="entry name" value="FAD/NAD-bd_sf"/>
</dbReference>
<dbReference type="PANTHER" id="PTHR42877:SF4">
    <property type="entry name" value="FAD_NAD(P)-BINDING DOMAIN-CONTAINING PROTEIN-RELATED"/>
    <property type="match status" value="1"/>
</dbReference>
<dbReference type="EMBL" id="BAABIM010000004">
    <property type="protein sequence ID" value="GAA4693750.1"/>
    <property type="molecule type" value="Genomic_DNA"/>
</dbReference>
<dbReference type="SUPFAM" id="SSF51905">
    <property type="entry name" value="FAD/NAD(P)-binding domain"/>
    <property type="match status" value="1"/>
</dbReference>
<organism evidence="1 2">
    <name type="scientific">Nocardioides nanhaiensis</name>
    <dbReference type="NCBI Taxonomy" id="1476871"/>
    <lineage>
        <taxon>Bacteria</taxon>
        <taxon>Bacillati</taxon>
        <taxon>Actinomycetota</taxon>
        <taxon>Actinomycetes</taxon>
        <taxon>Propionibacteriales</taxon>
        <taxon>Nocardioidaceae</taxon>
        <taxon>Nocardioides</taxon>
    </lineage>
</organism>
<keyword evidence="2" id="KW-1185">Reference proteome</keyword>
<evidence type="ECO:0000313" key="2">
    <source>
        <dbReference type="Proteomes" id="UP001500621"/>
    </source>
</evidence>
<reference evidence="2" key="1">
    <citation type="journal article" date="2019" name="Int. J. Syst. Evol. Microbiol.">
        <title>The Global Catalogue of Microorganisms (GCM) 10K type strain sequencing project: providing services to taxonomists for standard genome sequencing and annotation.</title>
        <authorList>
            <consortium name="The Broad Institute Genomics Platform"/>
            <consortium name="The Broad Institute Genome Sequencing Center for Infectious Disease"/>
            <person name="Wu L."/>
            <person name="Ma J."/>
        </authorList>
    </citation>
    <scope>NUCLEOTIDE SEQUENCE [LARGE SCALE GENOMIC DNA]</scope>
    <source>
        <strain evidence="2">JCM 18127</strain>
    </source>
</reference>
<dbReference type="Pfam" id="PF13738">
    <property type="entry name" value="Pyr_redox_3"/>
    <property type="match status" value="1"/>
</dbReference>
<dbReference type="Gene3D" id="3.50.50.60">
    <property type="entry name" value="FAD/NAD(P)-binding domain"/>
    <property type="match status" value="2"/>
</dbReference>
<evidence type="ECO:0000313" key="1">
    <source>
        <dbReference type="EMBL" id="GAA4693750.1"/>
    </source>
</evidence>
<proteinExistence type="predicted"/>
<accession>A0ABP8WQB8</accession>
<protein>
    <submittedName>
        <fullName evidence="1">NAD(P)/FAD-dependent oxidoreductase</fullName>
    </submittedName>
</protein>
<name>A0ABP8WQB8_9ACTN</name>
<comment type="caution">
    <text evidence="1">The sequence shown here is derived from an EMBL/GenBank/DDBJ whole genome shotgun (WGS) entry which is preliminary data.</text>
</comment>
<dbReference type="InterPro" id="IPR051209">
    <property type="entry name" value="FAD-bind_Monooxygenase_sf"/>
</dbReference>
<gene>
    <name evidence="1" type="ORF">GCM10023226_34590</name>
</gene>
<sequence>MIGAGFGGLGAVRALRERGVTDVVVLERAAGVGGVWRDNTYPNAACDVPSPLYSWSWARNPRWTRRYSQQPEILEYLRQAAGREGLLEHVRTGVEVASCTFEEEDGEWRVESADGRTWRARSVVTAVGQLSQPVVPELPGRETFAGPAFHSAQWRHDVDLRGKRVAVVGTGASAIQFVPGIVDDVASLTVFQRSAPYVVPKPDQAFHALHSKVFERLPFVLDAERGLTFWLSERLNAALEGGSLIGGPLLTGLRKAWSLHLRRQVPDADLRAKLQPDYELGCKRLLFSNDWYPALAREHVELVTHPVAEVVPEGVRDAEGRLHEADVVIWGTGFAATQFLSPMTITGRDGADLHEHWADGARAHLGITVPGFPNLFCVYGPNTNLGGSSIIGMMESQADWIAEVVAHLEEQGGALAEVRTDAADAFDAEMQERLQRSVWASCDSWYRDGGRISTNWPGLVDEYRGRVRQVDWTELEVTPVA</sequence>